<reference evidence="4 5" key="1">
    <citation type="submission" date="2019-08" db="EMBL/GenBank/DDBJ databases">
        <title>In-depth cultivation of the pig gut microbiome towards novel bacterial diversity and tailored functional studies.</title>
        <authorList>
            <person name="Wylensek D."/>
            <person name="Hitch T.C.A."/>
            <person name="Clavel T."/>
        </authorList>
    </citation>
    <scope>NUCLEOTIDE SEQUENCE [LARGE SCALE GENOMIC DNA]</scope>
    <source>
        <strain evidence="4 5">SM-530-WT-4B</strain>
    </source>
</reference>
<name>A0A6L5Y8W2_9BACT</name>
<feature type="domain" description="MurNAc-LAA" evidence="3">
    <location>
        <begin position="398"/>
        <end position="555"/>
    </location>
</feature>
<dbReference type="SMART" id="SM00646">
    <property type="entry name" value="Ami_3"/>
    <property type="match status" value="1"/>
</dbReference>
<keyword evidence="1" id="KW-0378">Hydrolase</keyword>
<evidence type="ECO:0000256" key="2">
    <source>
        <dbReference type="SAM" id="MobiDB-lite"/>
    </source>
</evidence>
<organism evidence="4 5">
    <name type="scientific">Pyramidobacter porci</name>
    <dbReference type="NCBI Taxonomy" id="2605789"/>
    <lineage>
        <taxon>Bacteria</taxon>
        <taxon>Thermotogati</taxon>
        <taxon>Synergistota</taxon>
        <taxon>Synergistia</taxon>
        <taxon>Synergistales</taxon>
        <taxon>Dethiosulfovibrionaceae</taxon>
        <taxon>Pyramidobacter</taxon>
    </lineage>
</organism>
<dbReference type="FunFam" id="3.40.630.40:FF:000005">
    <property type="entry name" value="N-acetylmuramoyl-L-alanine amidase (AmiA)"/>
    <property type="match status" value="1"/>
</dbReference>
<evidence type="ECO:0000259" key="3">
    <source>
        <dbReference type="SMART" id="SM00646"/>
    </source>
</evidence>
<feature type="compositionally biased region" description="Basic and acidic residues" evidence="2">
    <location>
        <begin position="159"/>
        <end position="170"/>
    </location>
</feature>
<feature type="compositionally biased region" description="Basic and acidic residues" evidence="2">
    <location>
        <begin position="294"/>
        <end position="326"/>
    </location>
</feature>
<dbReference type="Pfam" id="PF01520">
    <property type="entry name" value="Amidase_3"/>
    <property type="match status" value="1"/>
</dbReference>
<evidence type="ECO:0000313" key="4">
    <source>
        <dbReference type="EMBL" id="MST54749.1"/>
    </source>
</evidence>
<dbReference type="InterPro" id="IPR050695">
    <property type="entry name" value="N-acetylmuramoyl_amidase_3"/>
</dbReference>
<dbReference type="GO" id="GO:0008745">
    <property type="term" value="F:N-acetylmuramoyl-L-alanine amidase activity"/>
    <property type="evidence" value="ECO:0007669"/>
    <property type="project" value="InterPro"/>
</dbReference>
<protein>
    <submittedName>
        <fullName evidence="4">N-acetylmuramoyl-L-alanine amidase</fullName>
    </submittedName>
</protein>
<dbReference type="SUPFAM" id="SSF53187">
    <property type="entry name" value="Zn-dependent exopeptidases"/>
    <property type="match status" value="1"/>
</dbReference>
<evidence type="ECO:0000313" key="5">
    <source>
        <dbReference type="Proteomes" id="UP000473699"/>
    </source>
</evidence>
<feature type="region of interest" description="Disordered" evidence="2">
    <location>
        <begin position="147"/>
        <end position="187"/>
    </location>
</feature>
<dbReference type="Proteomes" id="UP000473699">
    <property type="component" value="Unassembled WGS sequence"/>
</dbReference>
<gene>
    <name evidence="4" type="ORF">FYJ74_01595</name>
</gene>
<dbReference type="CDD" id="cd02696">
    <property type="entry name" value="MurNAc-LAA"/>
    <property type="match status" value="1"/>
</dbReference>
<dbReference type="AlphaFoldDB" id="A0A6L5Y8W2"/>
<dbReference type="GO" id="GO:0030288">
    <property type="term" value="C:outer membrane-bounded periplasmic space"/>
    <property type="evidence" value="ECO:0007669"/>
    <property type="project" value="TreeGrafter"/>
</dbReference>
<dbReference type="PANTHER" id="PTHR30404:SF0">
    <property type="entry name" value="N-ACETYLMURAMOYL-L-ALANINE AMIDASE AMIC"/>
    <property type="match status" value="1"/>
</dbReference>
<dbReference type="EMBL" id="VUNH01000001">
    <property type="protein sequence ID" value="MST54749.1"/>
    <property type="molecule type" value="Genomic_DNA"/>
</dbReference>
<evidence type="ECO:0000256" key="1">
    <source>
        <dbReference type="ARBA" id="ARBA00022801"/>
    </source>
</evidence>
<keyword evidence="5" id="KW-1185">Reference proteome</keyword>
<sequence length="560" mass="62254">MTVSAAAQWWWTILRWLENKCLNFALVIFLCLLVAPSAGASTWQWTGAGVSGSAEVKEFHSLRMAAADQIAAGLGYQIRQEKEELVVQAPVGLRFVRGAAVVWIGYSVVALPARARMEDGHWWVDADTVLSVFSRFLKRNGRNVALQWSGSGKRQTPPAERESVDRKKTPATDAPQRGPLRQEQQKAQDLPRLKALRWGGDHADVRAVIDLEGSAEPSYTIRDETLTVVLAPMNASQRRALKSARSDIALSVKSDATARLDFSFPGRTVKVFTLSDPYRLVMDFKLGDKTSRRNEAEKFSAGDRSQKDDKKLSAKDGEDKSREKKPPSPALRSRKRKKLVVIDAGHGGKDPGAMAHGYREKDLALQIAKRVAKELRSRAVTVRMTREGDTYPTLRERTQMANDWKADVFISIHLNALPKGRHSRGVEIYIMALPTDKDAMTLAKIENAEIAEDSSGKKGSSDKRTEMLLSILGNMQQNAKIDESTDLAEELFKAGQESRLDMKRVAQAPFWVLRGAVMPSVLIETGFITELSEAKRLAQPAYQQRMAESIASGIINFINR</sequence>
<comment type="caution">
    <text evidence="4">The sequence shown here is derived from an EMBL/GenBank/DDBJ whole genome shotgun (WGS) entry which is preliminary data.</text>
</comment>
<dbReference type="PANTHER" id="PTHR30404">
    <property type="entry name" value="N-ACETYLMURAMOYL-L-ALANINE AMIDASE"/>
    <property type="match status" value="1"/>
</dbReference>
<accession>A0A6L5Y8W2</accession>
<dbReference type="InterPro" id="IPR002508">
    <property type="entry name" value="MurNAc-LAA_cat"/>
</dbReference>
<dbReference type="GO" id="GO:0009253">
    <property type="term" value="P:peptidoglycan catabolic process"/>
    <property type="evidence" value="ECO:0007669"/>
    <property type="project" value="InterPro"/>
</dbReference>
<dbReference type="Gene3D" id="3.40.630.40">
    <property type="entry name" value="Zn-dependent exopeptidases"/>
    <property type="match status" value="1"/>
</dbReference>
<proteinExistence type="predicted"/>
<feature type="region of interest" description="Disordered" evidence="2">
    <location>
        <begin position="294"/>
        <end position="338"/>
    </location>
</feature>